<dbReference type="EMBL" id="QRTF01000021">
    <property type="protein sequence ID" value="RGQ48184.1"/>
    <property type="molecule type" value="Genomic_DNA"/>
</dbReference>
<dbReference type="AlphaFoldDB" id="A0A412B660"/>
<name>A0A412B660_9FIRM</name>
<gene>
    <name evidence="1" type="ORF">DWY96_10345</name>
</gene>
<evidence type="ECO:0000313" key="1">
    <source>
        <dbReference type="EMBL" id="RGQ48184.1"/>
    </source>
</evidence>
<evidence type="ECO:0008006" key="3">
    <source>
        <dbReference type="Google" id="ProtNLM"/>
    </source>
</evidence>
<comment type="caution">
    <text evidence="1">The sequence shown here is derived from an EMBL/GenBank/DDBJ whole genome shotgun (WGS) entry which is preliminary data.</text>
</comment>
<dbReference type="Proteomes" id="UP000283738">
    <property type="component" value="Unassembled WGS sequence"/>
</dbReference>
<protein>
    <recommendedName>
        <fullName evidence="3">Helix-turn-helix domain-containing protein</fullName>
    </recommendedName>
</protein>
<sequence>MNDYNGFKKIAQQNVLSTDETCEILGRTRQQLNNYVKSGSLEILKSTKNGNLFWRPDVYYLAKQIHKERIRHHHEILGGSTSQAYQAAKNLNLNPREISEIYVFFEEKDAIEKDFYYLDTLETPDTLIAIHAPNFVIIMEDETEYWFDGFNCGYGGEGPSGTEDILDYWGILEKTTDNFRNFIASTSILHIINENNTWTFYKEKSHYRLNDELCDQIKVRLYSFNQKLILTQENTNFHYTNSISTEILSKYIDFIPQPVSVEFLSKERALESGHFSVAFSKTILYQIIIKDITDRELWIEYPFEIIPPKEQQSMLELLNMLDINITDKSFIEKAKQWFGAKPRWINHKYTKEDFLS</sequence>
<organism evidence="1 2">
    <name type="scientific">Roseburia inulinivorans</name>
    <dbReference type="NCBI Taxonomy" id="360807"/>
    <lineage>
        <taxon>Bacteria</taxon>
        <taxon>Bacillati</taxon>
        <taxon>Bacillota</taxon>
        <taxon>Clostridia</taxon>
        <taxon>Lachnospirales</taxon>
        <taxon>Lachnospiraceae</taxon>
        <taxon>Roseburia</taxon>
    </lineage>
</organism>
<reference evidence="1 2" key="1">
    <citation type="submission" date="2018-08" db="EMBL/GenBank/DDBJ databases">
        <title>A genome reference for cultivated species of the human gut microbiota.</title>
        <authorList>
            <person name="Zou Y."/>
            <person name="Xue W."/>
            <person name="Luo G."/>
        </authorList>
    </citation>
    <scope>NUCLEOTIDE SEQUENCE [LARGE SCALE GENOMIC DNA]</scope>
    <source>
        <strain evidence="1 2">AF28-15</strain>
    </source>
</reference>
<evidence type="ECO:0000313" key="2">
    <source>
        <dbReference type="Proteomes" id="UP000283738"/>
    </source>
</evidence>
<accession>A0A412B660</accession>
<proteinExistence type="predicted"/>
<dbReference type="RefSeq" id="WP_118110606.1">
    <property type="nucleotide sequence ID" value="NZ_QRTF01000021.1"/>
</dbReference>